<dbReference type="CDD" id="cd00672">
    <property type="entry name" value="CysRS_core"/>
    <property type="match status" value="1"/>
</dbReference>
<comment type="subcellular location">
    <subcellularLocation>
        <location evidence="1 12">Cytoplasm</location>
    </subcellularLocation>
</comment>
<keyword evidence="10 12" id="KW-0648">Protein biosynthesis</keyword>
<evidence type="ECO:0000256" key="8">
    <source>
        <dbReference type="ARBA" id="ARBA00022833"/>
    </source>
</evidence>
<dbReference type="SUPFAM" id="SSF47323">
    <property type="entry name" value="Anticodon-binding domain of a subclass of class I aminoacyl-tRNA synthetases"/>
    <property type="match status" value="1"/>
</dbReference>
<evidence type="ECO:0000256" key="1">
    <source>
        <dbReference type="ARBA" id="ARBA00004496"/>
    </source>
</evidence>
<organism evidence="14 15">
    <name type="scientific">Desulfosudis oleivorans (strain DSM 6200 / JCM 39069 / Hxd3)</name>
    <name type="common">Desulfococcus oleovorans</name>
    <dbReference type="NCBI Taxonomy" id="96561"/>
    <lineage>
        <taxon>Bacteria</taxon>
        <taxon>Pseudomonadati</taxon>
        <taxon>Thermodesulfobacteriota</taxon>
        <taxon>Desulfobacteria</taxon>
        <taxon>Desulfobacterales</taxon>
        <taxon>Desulfosudaceae</taxon>
        <taxon>Desulfosudis</taxon>
    </lineage>
</organism>
<dbReference type="AlphaFoldDB" id="A9A0H1"/>
<dbReference type="EMBL" id="CP000859">
    <property type="protein sequence ID" value="ABW67471.1"/>
    <property type="molecule type" value="Genomic_DNA"/>
</dbReference>
<evidence type="ECO:0000256" key="10">
    <source>
        <dbReference type="ARBA" id="ARBA00022917"/>
    </source>
</evidence>
<feature type="short sequence motif" description="'KMSKS' region" evidence="12">
    <location>
        <begin position="266"/>
        <end position="270"/>
    </location>
</feature>
<evidence type="ECO:0000256" key="6">
    <source>
        <dbReference type="ARBA" id="ARBA00022723"/>
    </source>
</evidence>
<dbReference type="GO" id="GO:0004817">
    <property type="term" value="F:cysteine-tRNA ligase activity"/>
    <property type="evidence" value="ECO:0007669"/>
    <property type="project" value="UniProtKB-UniRule"/>
</dbReference>
<evidence type="ECO:0000256" key="5">
    <source>
        <dbReference type="ARBA" id="ARBA00022598"/>
    </source>
</evidence>
<dbReference type="Gene3D" id="1.20.120.1910">
    <property type="entry name" value="Cysteine-tRNA ligase, C-terminal anti-codon recognition domain"/>
    <property type="match status" value="1"/>
</dbReference>
<dbReference type="InterPro" id="IPR009080">
    <property type="entry name" value="tRNAsynth_Ia_anticodon-bd"/>
</dbReference>
<dbReference type="InterPro" id="IPR015273">
    <property type="entry name" value="Cys-tRNA-synt_Ia_DALR"/>
</dbReference>
<dbReference type="PANTHER" id="PTHR10890">
    <property type="entry name" value="CYSTEINYL-TRNA SYNTHETASE"/>
    <property type="match status" value="1"/>
</dbReference>
<reference evidence="14 15" key="1">
    <citation type="submission" date="2007-10" db="EMBL/GenBank/DDBJ databases">
        <title>Complete sequence of Desulfococcus oleovorans Hxd3.</title>
        <authorList>
            <consortium name="US DOE Joint Genome Institute"/>
            <person name="Copeland A."/>
            <person name="Lucas S."/>
            <person name="Lapidus A."/>
            <person name="Barry K."/>
            <person name="Glavina del Rio T."/>
            <person name="Dalin E."/>
            <person name="Tice H."/>
            <person name="Pitluck S."/>
            <person name="Kiss H."/>
            <person name="Brettin T."/>
            <person name="Bruce D."/>
            <person name="Detter J.C."/>
            <person name="Han C."/>
            <person name="Schmutz J."/>
            <person name="Larimer F."/>
            <person name="Land M."/>
            <person name="Hauser L."/>
            <person name="Kyrpides N."/>
            <person name="Kim E."/>
            <person name="Wawrik B."/>
            <person name="Richardson P."/>
        </authorList>
    </citation>
    <scope>NUCLEOTIDE SEQUENCE [LARGE SCALE GENOMIC DNA]</scope>
    <source>
        <strain evidence="15">DSM 6200 / JCM 39069 / Hxd3</strain>
    </source>
</reference>
<dbReference type="GO" id="GO:0005829">
    <property type="term" value="C:cytosol"/>
    <property type="evidence" value="ECO:0007669"/>
    <property type="project" value="TreeGrafter"/>
</dbReference>
<keyword evidence="6 12" id="KW-0479">Metal-binding</keyword>
<dbReference type="Pfam" id="PF09190">
    <property type="entry name" value="DALR_2"/>
    <property type="match status" value="1"/>
</dbReference>
<dbReference type="PANTHER" id="PTHR10890:SF3">
    <property type="entry name" value="CYSTEINE--TRNA LIGASE, CYTOPLASMIC"/>
    <property type="match status" value="1"/>
</dbReference>
<accession>A9A0H1</accession>
<dbReference type="GO" id="GO:0008270">
    <property type="term" value="F:zinc ion binding"/>
    <property type="evidence" value="ECO:0007669"/>
    <property type="project" value="UniProtKB-UniRule"/>
</dbReference>
<keyword evidence="15" id="KW-1185">Reference proteome</keyword>
<feature type="domain" description="Cysteinyl-tRNA synthetase class Ia DALR" evidence="13">
    <location>
        <begin position="350"/>
        <end position="415"/>
    </location>
</feature>
<evidence type="ECO:0000256" key="12">
    <source>
        <dbReference type="HAMAP-Rule" id="MF_00041"/>
    </source>
</evidence>
<feature type="binding site" evidence="12">
    <location>
        <position position="238"/>
    </location>
    <ligand>
        <name>Zn(2+)</name>
        <dbReference type="ChEBI" id="CHEBI:29105"/>
    </ligand>
</feature>
<dbReference type="Gene3D" id="3.40.50.620">
    <property type="entry name" value="HUPs"/>
    <property type="match status" value="1"/>
</dbReference>
<dbReference type="InterPro" id="IPR056411">
    <property type="entry name" value="CysS_C"/>
</dbReference>
<dbReference type="CDD" id="cd07963">
    <property type="entry name" value="Anticodon_Ia_Cys"/>
    <property type="match status" value="1"/>
</dbReference>
<feature type="binding site" evidence="12">
    <location>
        <position position="209"/>
    </location>
    <ligand>
        <name>Zn(2+)</name>
        <dbReference type="ChEBI" id="CHEBI:29105"/>
    </ligand>
</feature>
<keyword evidence="7 12" id="KW-0547">Nucleotide-binding</keyword>
<protein>
    <recommendedName>
        <fullName evidence="12">Cysteine--tRNA ligase</fullName>
        <ecNumber evidence="12">6.1.1.16</ecNumber>
    </recommendedName>
    <alternativeName>
        <fullName evidence="12">Cysteinyl-tRNA synthetase</fullName>
        <shortName evidence="12">CysRS</shortName>
    </alternativeName>
</protein>
<evidence type="ECO:0000256" key="3">
    <source>
        <dbReference type="ARBA" id="ARBA00011245"/>
    </source>
</evidence>
<name>A9A0H1_DESOH</name>
<dbReference type="HOGENOM" id="CLU_013528_0_1_7"/>
<keyword evidence="8 12" id="KW-0862">Zinc</keyword>
<dbReference type="KEGG" id="dol:Dole_1667"/>
<evidence type="ECO:0000256" key="2">
    <source>
        <dbReference type="ARBA" id="ARBA00005594"/>
    </source>
</evidence>
<proteinExistence type="inferred from homology"/>
<dbReference type="InterPro" id="IPR032678">
    <property type="entry name" value="tRNA-synt_1_cat_dom"/>
</dbReference>
<keyword evidence="11 12" id="KW-0030">Aminoacyl-tRNA synthetase</keyword>
<evidence type="ECO:0000256" key="11">
    <source>
        <dbReference type="ARBA" id="ARBA00023146"/>
    </source>
</evidence>
<evidence type="ECO:0000313" key="14">
    <source>
        <dbReference type="EMBL" id="ABW67471.1"/>
    </source>
</evidence>
<dbReference type="HAMAP" id="MF_00041">
    <property type="entry name" value="Cys_tRNA_synth"/>
    <property type="match status" value="1"/>
</dbReference>
<keyword evidence="4 12" id="KW-0963">Cytoplasm</keyword>
<dbReference type="SMART" id="SM00840">
    <property type="entry name" value="DALR_2"/>
    <property type="match status" value="1"/>
</dbReference>
<evidence type="ECO:0000313" key="15">
    <source>
        <dbReference type="Proteomes" id="UP000008561"/>
    </source>
</evidence>
<dbReference type="NCBIfam" id="TIGR00435">
    <property type="entry name" value="cysS"/>
    <property type="match status" value="1"/>
</dbReference>
<dbReference type="SUPFAM" id="SSF52374">
    <property type="entry name" value="Nucleotidylyl transferase"/>
    <property type="match status" value="1"/>
</dbReference>
<dbReference type="GO" id="GO:0006423">
    <property type="term" value="P:cysteinyl-tRNA aminoacylation"/>
    <property type="evidence" value="ECO:0007669"/>
    <property type="project" value="UniProtKB-UniRule"/>
</dbReference>
<feature type="binding site" evidence="12">
    <location>
        <position position="269"/>
    </location>
    <ligand>
        <name>ATP</name>
        <dbReference type="ChEBI" id="CHEBI:30616"/>
    </ligand>
</feature>
<dbReference type="RefSeq" id="WP_012175087.1">
    <property type="nucleotide sequence ID" value="NC_009943.1"/>
</dbReference>
<dbReference type="FunFam" id="3.40.50.620:FF:000009">
    <property type="entry name" value="Cysteine--tRNA ligase"/>
    <property type="match status" value="1"/>
</dbReference>
<dbReference type="InterPro" id="IPR014729">
    <property type="entry name" value="Rossmann-like_a/b/a_fold"/>
</dbReference>
<dbReference type="Pfam" id="PF01406">
    <property type="entry name" value="tRNA-synt_1e"/>
    <property type="match status" value="1"/>
</dbReference>
<dbReference type="Pfam" id="PF23493">
    <property type="entry name" value="CysS_C"/>
    <property type="match status" value="1"/>
</dbReference>
<dbReference type="InterPro" id="IPR015803">
    <property type="entry name" value="Cys-tRNA-ligase"/>
</dbReference>
<dbReference type="PRINTS" id="PR00983">
    <property type="entry name" value="TRNASYNTHCYS"/>
</dbReference>
<dbReference type="STRING" id="96561.Dole_1667"/>
<comment type="similarity">
    <text evidence="2 12">Belongs to the class-I aminoacyl-tRNA synthetase family.</text>
</comment>
<feature type="binding site" evidence="12">
    <location>
        <position position="234"/>
    </location>
    <ligand>
        <name>Zn(2+)</name>
        <dbReference type="ChEBI" id="CHEBI:29105"/>
    </ligand>
</feature>
<dbReference type="OrthoDB" id="9815130at2"/>
<feature type="short sequence motif" description="'HIGH' region" evidence="12">
    <location>
        <begin position="31"/>
        <end position="41"/>
    </location>
</feature>
<comment type="catalytic activity">
    <reaction evidence="12">
        <text>tRNA(Cys) + L-cysteine + ATP = L-cysteinyl-tRNA(Cys) + AMP + diphosphate</text>
        <dbReference type="Rhea" id="RHEA:17773"/>
        <dbReference type="Rhea" id="RHEA-COMP:9661"/>
        <dbReference type="Rhea" id="RHEA-COMP:9679"/>
        <dbReference type="ChEBI" id="CHEBI:30616"/>
        <dbReference type="ChEBI" id="CHEBI:33019"/>
        <dbReference type="ChEBI" id="CHEBI:35235"/>
        <dbReference type="ChEBI" id="CHEBI:78442"/>
        <dbReference type="ChEBI" id="CHEBI:78517"/>
        <dbReference type="ChEBI" id="CHEBI:456215"/>
        <dbReference type="EC" id="6.1.1.16"/>
    </reaction>
</comment>
<evidence type="ECO:0000256" key="7">
    <source>
        <dbReference type="ARBA" id="ARBA00022741"/>
    </source>
</evidence>
<keyword evidence="9 12" id="KW-0067">ATP-binding</keyword>
<feature type="binding site" evidence="12">
    <location>
        <position position="29"/>
    </location>
    <ligand>
        <name>Zn(2+)</name>
        <dbReference type="ChEBI" id="CHEBI:29105"/>
    </ligand>
</feature>
<gene>
    <name evidence="12" type="primary">cysS</name>
    <name evidence="14" type="ordered locus">Dole_1667</name>
</gene>
<sequence>MTLSIYNVLTGKKELFVPVNPGKVGMYVCGPTVYGPCHIGHARSVVVFDVIARYLRVAGYDVTYVRNFTDVDDKIIHRAAEEGKTSEQIAEKYIAEFYRDMDALFVQRATVEPKATEHIDDILAVIQILVNKGVAYEAGGDVFFSVEAFPGYGKLSGRKLDQMEAGARIEVDKRKRNPFDFVLWKAEKPGEPSWESPWGRGRPGWHIECTAMSSRYLGQTFDIHGGGKDLIFPHHENEIAQSEAAFGREFARFWVHNGFVQINQEKMSKSLNNFKMINEILEAYHPETVRLFLLSSHYRSPIDFSDTSMAEAGAGLDKLYTALGRVEALTPSGEKPSPASDGDAGEYWNSFCQAMDDDFNTARAVAALFETARHINRLLDQAGDLLTADVSAHYDVMRKSGDVLGLFNTPAQVYFEGRKQAAAKKDAVDPAEIDRMVAQRVAARKAKDFAKADQLRKQLTDLNVVLEDSPDGTTTWKFA</sequence>
<evidence type="ECO:0000259" key="13">
    <source>
        <dbReference type="SMART" id="SM00840"/>
    </source>
</evidence>
<dbReference type="eggNOG" id="COG0215">
    <property type="taxonomic scope" value="Bacteria"/>
</dbReference>
<dbReference type="InterPro" id="IPR024909">
    <property type="entry name" value="Cys-tRNA/MSH_ligase"/>
</dbReference>
<evidence type="ECO:0000256" key="4">
    <source>
        <dbReference type="ARBA" id="ARBA00022490"/>
    </source>
</evidence>
<keyword evidence="5 12" id="KW-0436">Ligase</keyword>
<comment type="subunit">
    <text evidence="3 12">Monomer.</text>
</comment>
<evidence type="ECO:0000256" key="9">
    <source>
        <dbReference type="ARBA" id="ARBA00022840"/>
    </source>
</evidence>
<dbReference type="GO" id="GO:0005524">
    <property type="term" value="F:ATP binding"/>
    <property type="evidence" value="ECO:0007669"/>
    <property type="project" value="UniProtKB-UniRule"/>
</dbReference>
<dbReference type="EC" id="6.1.1.16" evidence="12"/>
<dbReference type="Proteomes" id="UP000008561">
    <property type="component" value="Chromosome"/>
</dbReference>
<comment type="cofactor">
    <cofactor evidence="12">
        <name>Zn(2+)</name>
        <dbReference type="ChEBI" id="CHEBI:29105"/>
    </cofactor>
    <text evidence="12">Binds 1 zinc ion per subunit.</text>
</comment>